<dbReference type="EMBL" id="KN827731">
    <property type="protein sequence ID" value="KIK75993.1"/>
    <property type="molecule type" value="Genomic_DNA"/>
</dbReference>
<dbReference type="Proteomes" id="UP000054538">
    <property type="component" value="Unassembled WGS sequence"/>
</dbReference>
<dbReference type="InParanoid" id="A0A0D0CLB3"/>
<evidence type="ECO:0000313" key="3">
    <source>
        <dbReference type="Proteomes" id="UP000054538"/>
    </source>
</evidence>
<feature type="compositionally biased region" description="Polar residues" evidence="1">
    <location>
        <begin position="63"/>
        <end position="75"/>
    </location>
</feature>
<reference evidence="2 3" key="1">
    <citation type="submission" date="2014-04" db="EMBL/GenBank/DDBJ databases">
        <authorList>
            <consortium name="DOE Joint Genome Institute"/>
            <person name="Kuo A."/>
            <person name="Kohler A."/>
            <person name="Jargeat P."/>
            <person name="Nagy L.G."/>
            <person name="Floudas D."/>
            <person name="Copeland A."/>
            <person name="Barry K.W."/>
            <person name="Cichocki N."/>
            <person name="Veneault-Fourrey C."/>
            <person name="LaButti K."/>
            <person name="Lindquist E.A."/>
            <person name="Lipzen A."/>
            <person name="Lundell T."/>
            <person name="Morin E."/>
            <person name="Murat C."/>
            <person name="Sun H."/>
            <person name="Tunlid A."/>
            <person name="Henrissat B."/>
            <person name="Grigoriev I.V."/>
            <person name="Hibbett D.S."/>
            <person name="Martin F."/>
            <person name="Nordberg H.P."/>
            <person name="Cantor M.N."/>
            <person name="Hua S.X."/>
        </authorList>
    </citation>
    <scope>NUCLEOTIDE SEQUENCE [LARGE SCALE GENOMIC DNA]</scope>
    <source>
        <strain evidence="2 3">Ve08.2h10</strain>
    </source>
</reference>
<feature type="region of interest" description="Disordered" evidence="1">
    <location>
        <begin position="63"/>
        <end position="134"/>
    </location>
</feature>
<protein>
    <submittedName>
        <fullName evidence="2">Uncharacterized protein</fullName>
    </submittedName>
</protein>
<name>A0A0D0CLB3_9AGAM</name>
<keyword evidence="3" id="KW-1185">Reference proteome</keyword>
<evidence type="ECO:0000256" key="1">
    <source>
        <dbReference type="SAM" id="MobiDB-lite"/>
    </source>
</evidence>
<evidence type="ECO:0000313" key="2">
    <source>
        <dbReference type="EMBL" id="KIK75993.1"/>
    </source>
</evidence>
<dbReference type="HOGENOM" id="CLU_1896882_0_0_1"/>
<feature type="compositionally biased region" description="Polar residues" evidence="1">
    <location>
        <begin position="99"/>
        <end position="108"/>
    </location>
</feature>
<organism evidence="2 3">
    <name type="scientific">Paxillus rubicundulus Ve08.2h10</name>
    <dbReference type="NCBI Taxonomy" id="930991"/>
    <lineage>
        <taxon>Eukaryota</taxon>
        <taxon>Fungi</taxon>
        <taxon>Dikarya</taxon>
        <taxon>Basidiomycota</taxon>
        <taxon>Agaricomycotina</taxon>
        <taxon>Agaricomycetes</taxon>
        <taxon>Agaricomycetidae</taxon>
        <taxon>Boletales</taxon>
        <taxon>Paxilineae</taxon>
        <taxon>Paxillaceae</taxon>
        <taxon>Paxillus</taxon>
    </lineage>
</organism>
<feature type="region of interest" description="Disordered" evidence="1">
    <location>
        <begin position="15"/>
        <end position="43"/>
    </location>
</feature>
<proteinExistence type="predicted"/>
<reference evidence="3" key="2">
    <citation type="submission" date="2015-01" db="EMBL/GenBank/DDBJ databases">
        <title>Evolutionary Origins and Diversification of the Mycorrhizal Mutualists.</title>
        <authorList>
            <consortium name="DOE Joint Genome Institute"/>
            <consortium name="Mycorrhizal Genomics Consortium"/>
            <person name="Kohler A."/>
            <person name="Kuo A."/>
            <person name="Nagy L.G."/>
            <person name="Floudas D."/>
            <person name="Copeland A."/>
            <person name="Barry K.W."/>
            <person name="Cichocki N."/>
            <person name="Veneault-Fourrey C."/>
            <person name="LaButti K."/>
            <person name="Lindquist E.A."/>
            <person name="Lipzen A."/>
            <person name="Lundell T."/>
            <person name="Morin E."/>
            <person name="Murat C."/>
            <person name="Riley R."/>
            <person name="Ohm R."/>
            <person name="Sun H."/>
            <person name="Tunlid A."/>
            <person name="Henrissat B."/>
            <person name="Grigoriev I.V."/>
            <person name="Hibbett D.S."/>
            <person name="Martin F."/>
        </authorList>
    </citation>
    <scope>NUCLEOTIDE SEQUENCE [LARGE SCALE GENOMIC DNA]</scope>
    <source>
        <strain evidence="3">Ve08.2h10</strain>
    </source>
</reference>
<sequence>MDLVCTPIIILHRLTTQNSEPSSKSKSQPPPMPGLLHLPKDQISHSFLQPKLKSKGLFLENLFQSQPTASSSKSQPRLEDEDESNNQHAHSTPPAMNAAVTTCKSHTSPMGPKLPPLLVHIINSPSGQPTPPRS</sequence>
<accession>A0A0D0CLB3</accession>
<dbReference type="AlphaFoldDB" id="A0A0D0CLB3"/>
<gene>
    <name evidence="2" type="ORF">PAXRUDRAFT_18523</name>
</gene>